<organism evidence="1 2">
    <name type="scientific">Sphingomonas melonis</name>
    <dbReference type="NCBI Taxonomy" id="152682"/>
    <lineage>
        <taxon>Bacteria</taxon>
        <taxon>Pseudomonadati</taxon>
        <taxon>Pseudomonadota</taxon>
        <taxon>Alphaproteobacteria</taxon>
        <taxon>Sphingomonadales</taxon>
        <taxon>Sphingomonadaceae</taxon>
        <taxon>Sphingomonas</taxon>
    </lineage>
</organism>
<protein>
    <submittedName>
        <fullName evidence="1">Uncharacterized protein</fullName>
    </submittedName>
</protein>
<dbReference type="EMBL" id="JACCBY010000001">
    <property type="protein sequence ID" value="NYD89574.1"/>
    <property type="molecule type" value="Genomic_DNA"/>
</dbReference>
<sequence length="62" mass="6953">MIDPADAVFAFEEGDHLTRIHLKLALEDIGFIVLEEDETIHLLSTTPGTCLDDRDADDRDAR</sequence>
<evidence type="ECO:0000313" key="1">
    <source>
        <dbReference type="EMBL" id="NYD89574.1"/>
    </source>
</evidence>
<reference evidence="1 2" key="1">
    <citation type="submission" date="2020-07" db="EMBL/GenBank/DDBJ databases">
        <authorList>
            <person name="Partida-Martinez L."/>
            <person name="Huntemann M."/>
            <person name="Clum A."/>
            <person name="Wang J."/>
            <person name="Palaniappan K."/>
            <person name="Ritter S."/>
            <person name="Chen I.-M."/>
            <person name="Stamatis D."/>
            <person name="Reddy T."/>
            <person name="O'Malley R."/>
            <person name="Daum C."/>
            <person name="Shapiro N."/>
            <person name="Ivanova N."/>
            <person name="Kyrpides N."/>
            <person name="Woyke T."/>
        </authorList>
    </citation>
    <scope>NUCLEOTIDE SEQUENCE [LARGE SCALE GENOMIC DNA]</scope>
    <source>
        <strain evidence="1 2">AS2.3</strain>
    </source>
</reference>
<dbReference type="Proteomes" id="UP000517753">
    <property type="component" value="Unassembled WGS sequence"/>
</dbReference>
<proteinExistence type="predicted"/>
<accession>A0A7Y9FLP0</accession>
<name>A0A7Y9FLP0_9SPHN</name>
<dbReference type="AlphaFoldDB" id="A0A7Y9FLP0"/>
<gene>
    <name evidence="1" type="ORF">HD841_001343</name>
</gene>
<reference evidence="1 2" key="2">
    <citation type="submission" date="2020-08" db="EMBL/GenBank/DDBJ databases">
        <title>The Agave Microbiome: Exploring the role of microbial communities in plant adaptations to desert environments.</title>
        <authorList>
            <person name="Partida-Martinez L.P."/>
        </authorList>
    </citation>
    <scope>NUCLEOTIDE SEQUENCE [LARGE SCALE GENOMIC DNA]</scope>
    <source>
        <strain evidence="1 2">AS2.3</strain>
    </source>
</reference>
<evidence type="ECO:0000313" key="2">
    <source>
        <dbReference type="Proteomes" id="UP000517753"/>
    </source>
</evidence>
<dbReference type="RefSeq" id="WP_179507997.1">
    <property type="nucleotide sequence ID" value="NZ_JACCBY010000001.1"/>
</dbReference>
<keyword evidence="2" id="KW-1185">Reference proteome</keyword>
<comment type="caution">
    <text evidence="1">The sequence shown here is derived from an EMBL/GenBank/DDBJ whole genome shotgun (WGS) entry which is preliminary data.</text>
</comment>